<proteinExistence type="inferred from homology"/>
<evidence type="ECO:0000256" key="3">
    <source>
        <dbReference type="ARBA" id="ARBA00022801"/>
    </source>
</evidence>
<dbReference type="EMBL" id="JBHSYQ010000004">
    <property type="protein sequence ID" value="MFC6998163.1"/>
    <property type="molecule type" value="Genomic_DNA"/>
</dbReference>
<organism evidence="8 9">
    <name type="scientific">Rufibacter roseus</name>
    <dbReference type="NCBI Taxonomy" id="1567108"/>
    <lineage>
        <taxon>Bacteria</taxon>
        <taxon>Pseudomonadati</taxon>
        <taxon>Bacteroidota</taxon>
        <taxon>Cytophagia</taxon>
        <taxon>Cytophagales</taxon>
        <taxon>Hymenobacteraceae</taxon>
        <taxon>Rufibacter</taxon>
    </lineage>
</organism>
<keyword evidence="5 6" id="KW-0482">Metalloprotease</keyword>
<dbReference type="Pfam" id="PF01435">
    <property type="entry name" value="Peptidase_M48"/>
    <property type="match status" value="1"/>
</dbReference>
<evidence type="ECO:0000256" key="5">
    <source>
        <dbReference type="ARBA" id="ARBA00023049"/>
    </source>
</evidence>
<comment type="similarity">
    <text evidence="6">Belongs to the peptidase M48 family.</text>
</comment>
<evidence type="ECO:0000256" key="6">
    <source>
        <dbReference type="RuleBase" id="RU003983"/>
    </source>
</evidence>
<protein>
    <submittedName>
        <fullName evidence="8">M48 family metallopeptidase</fullName>
    </submittedName>
</protein>
<name>A0ABW2DNM1_9BACT</name>
<dbReference type="RefSeq" id="WP_377130791.1">
    <property type="nucleotide sequence ID" value="NZ_JBHSYQ010000004.1"/>
</dbReference>
<dbReference type="Proteomes" id="UP001596405">
    <property type="component" value="Unassembled WGS sequence"/>
</dbReference>
<keyword evidence="1 6" id="KW-0645">Protease</keyword>
<dbReference type="InterPro" id="IPR001915">
    <property type="entry name" value="Peptidase_M48"/>
</dbReference>
<evidence type="ECO:0000313" key="8">
    <source>
        <dbReference type="EMBL" id="MFC6998163.1"/>
    </source>
</evidence>
<comment type="cofactor">
    <cofactor evidence="6">
        <name>Zn(2+)</name>
        <dbReference type="ChEBI" id="CHEBI:29105"/>
    </cofactor>
    <text evidence="6">Binds 1 zinc ion per subunit.</text>
</comment>
<comment type="caution">
    <text evidence="8">The sequence shown here is derived from an EMBL/GenBank/DDBJ whole genome shotgun (WGS) entry which is preliminary data.</text>
</comment>
<dbReference type="InterPro" id="IPR051156">
    <property type="entry name" value="Mito/Outer_Membr_Metalloprot"/>
</dbReference>
<gene>
    <name evidence="8" type="ORF">ACFQHR_11040</name>
</gene>
<keyword evidence="2" id="KW-0479">Metal-binding</keyword>
<evidence type="ECO:0000313" key="9">
    <source>
        <dbReference type="Proteomes" id="UP001596405"/>
    </source>
</evidence>
<dbReference type="PANTHER" id="PTHR22726">
    <property type="entry name" value="METALLOENDOPEPTIDASE OMA1"/>
    <property type="match status" value="1"/>
</dbReference>
<feature type="domain" description="Peptidase M48" evidence="7">
    <location>
        <begin position="73"/>
        <end position="257"/>
    </location>
</feature>
<keyword evidence="3 6" id="KW-0378">Hydrolase</keyword>
<dbReference type="Gene3D" id="3.30.2010.10">
    <property type="entry name" value="Metalloproteases ('zincins'), catalytic domain"/>
    <property type="match status" value="1"/>
</dbReference>
<accession>A0ABW2DNM1</accession>
<reference evidence="9" key="1">
    <citation type="journal article" date="2019" name="Int. J. Syst. Evol. Microbiol.">
        <title>The Global Catalogue of Microorganisms (GCM) 10K type strain sequencing project: providing services to taxonomists for standard genome sequencing and annotation.</title>
        <authorList>
            <consortium name="The Broad Institute Genomics Platform"/>
            <consortium name="The Broad Institute Genome Sequencing Center for Infectious Disease"/>
            <person name="Wu L."/>
            <person name="Ma J."/>
        </authorList>
    </citation>
    <scope>NUCLEOTIDE SEQUENCE [LARGE SCALE GENOMIC DNA]</scope>
    <source>
        <strain evidence="9">CGMCC 4.7393</strain>
    </source>
</reference>
<evidence type="ECO:0000256" key="2">
    <source>
        <dbReference type="ARBA" id="ARBA00022723"/>
    </source>
</evidence>
<evidence type="ECO:0000256" key="4">
    <source>
        <dbReference type="ARBA" id="ARBA00022833"/>
    </source>
</evidence>
<sequence>MKQMNFLRNALLSLAVLVTVGCSTVPITGRRQVSLVSDQEVMQMSLQAYREMMSQSKLSNNAQQTAMVKRVGQRIQQAVETYMRQQGASDQLAGYQWEFNLIDDPKQQNAFAMAGGKTAVYTGLLPITQDETGLAVVMGHEIAHVIAKHVNERISQQMLAEAGGGVIGAATGQGGATSQVVNVAYGIGAGVGMMKFGRTQESEADRLGLIFMAMAGYNPEAALTFWKRMDAASGGQSQPEILSTHPSNQTRIADIQKHLPEAKKYYSGR</sequence>
<keyword evidence="4 6" id="KW-0862">Zinc</keyword>
<dbReference type="PANTHER" id="PTHR22726:SF24">
    <property type="entry name" value="M48 FAMILY METALLOPEPTIDASE"/>
    <property type="match status" value="1"/>
</dbReference>
<evidence type="ECO:0000256" key="1">
    <source>
        <dbReference type="ARBA" id="ARBA00022670"/>
    </source>
</evidence>
<keyword evidence="9" id="KW-1185">Reference proteome</keyword>
<dbReference type="PROSITE" id="PS51257">
    <property type="entry name" value="PROKAR_LIPOPROTEIN"/>
    <property type="match status" value="1"/>
</dbReference>
<evidence type="ECO:0000259" key="7">
    <source>
        <dbReference type="Pfam" id="PF01435"/>
    </source>
</evidence>
<dbReference type="CDD" id="cd07331">
    <property type="entry name" value="M48C_Oma1_like"/>
    <property type="match status" value="1"/>
</dbReference>